<feature type="signal peptide" evidence="2">
    <location>
        <begin position="1"/>
        <end position="22"/>
    </location>
</feature>
<proteinExistence type="predicted"/>
<feature type="chain" id="PRO_5043543437" evidence="2">
    <location>
        <begin position="23"/>
        <end position="980"/>
    </location>
</feature>
<protein>
    <submittedName>
        <fullName evidence="4">Fibronectin type III domain-containing protein</fullName>
    </submittedName>
</protein>
<gene>
    <name evidence="4" type="ORF">PNE09_02550</name>
</gene>
<sequence length="980" mass="109002">MRIRKTASGITAAIMLATVVCSPLCDNFPLTSGGVAVVASAEKANSASAQKSVTDYSYTVTPLLEPFNEYFFVKTDNPNPCSFRFIDKSSIYGDSGNISPNRDYRNDGPYLYEDIKYENIQTGRVDGGYIFAGSYTDGGEVELQSNVSTGSYYSSTWEDTGVKLRLPTLKDDVDYLIDTYATKSDFFDNMDAVESGFSSICLYSGSYIRGELYKVGDYWGMSTSPHKDQLFYIQSPYKRKNSKPLFASTAYPYRYDSLGFPSVLSTVAKRLDSTAEVSWNEDYHYLVDVTYNGETRSYGGAGTGEGQGISNDKIKQYFTFTNNSAKLTTDSLRELLKYYASIKMEDDVPREDALTWKSIYDTVGEGSWVRLITITGIFGGSGIGYSYLYKDGDGDYFSTQNAGNAGGEIYWGGDLGYASDVWVDGRYVDAYENFVPGEKFENHHTSSIFIKTDLPLVKYKTEYKYDYDTGKYVSYSTVTSVEIKKSNVLFNYYSDDNIWTASYGSFENGYAYYDKIKEFVEKGQLDKKYLDMVTLTPDEVKALKVDRNTDAVPDKYFVYDMTEEPGTSSEKHIHSFTSTVVKPTETAQGYTLHTCTKCGYSYKDNYTPALKPTELTGVKVKTQGMNSLTLAWDKNANAKGYIIEQYKGGKWTQIAKTSSNTAVTYTVNRLAADTTYTFRIKAYAISGESEIYSDYVRIAGKTRIANVASFKGSAVSASAVKLDWSKNDKATGYVIEQYKGGKWTQLAVTKNNTTLTFTVKGLAECTPYSFRVKAYKNDGGKTNYSDYVTVKASTLLGAVKNAKVTSVTETWITLEWAKNDKATGYSIEQYKGGKWTVIATTKNNATLKFTVKGLKNDTTYSFRIRAYKTVGGVTAYSDYVRIAGKTRIPNVAKFTGSAVSASAVKLDWSKNDKATGYVIEQYKGGKWTALATTKNNTTLTFTVKGLAKGTAYSFRIKSFRKTGSTTEFSEYASVKVKTVE</sequence>
<dbReference type="InterPro" id="IPR013783">
    <property type="entry name" value="Ig-like_fold"/>
</dbReference>
<feature type="domain" description="Fibronectin type-III" evidence="3">
    <location>
        <begin position="706"/>
        <end position="797"/>
    </location>
</feature>
<dbReference type="Pfam" id="PF00041">
    <property type="entry name" value="fn3"/>
    <property type="match status" value="4"/>
</dbReference>
<keyword evidence="1" id="KW-0393">Immunoglobulin domain</keyword>
<evidence type="ECO:0000259" key="3">
    <source>
        <dbReference type="PROSITE" id="PS50853"/>
    </source>
</evidence>
<evidence type="ECO:0000256" key="1">
    <source>
        <dbReference type="ARBA" id="ARBA00023319"/>
    </source>
</evidence>
<name>A0AAW6CZP4_9FIRM</name>
<dbReference type="SMART" id="SM00060">
    <property type="entry name" value="FN3"/>
    <property type="match status" value="4"/>
</dbReference>
<keyword evidence="2" id="KW-0732">Signal</keyword>
<dbReference type="Gene3D" id="2.60.40.10">
    <property type="entry name" value="Immunoglobulins"/>
    <property type="match status" value="4"/>
</dbReference>
<dbReference type="Proteomes" id="UP001210809">
    <property type="component" value="Unassembled WGS sequence"/>
</dbReference>
<evidence type="ECO:0000313" key="5">
    <source>
        <dbReference type="Proteomes" id="UP001210809"/>
    </source>
</evidence>
<comment type="caution">
    <text evidence="4">The sequence shown here is derived from an EMBL/GenBank/DDBJ whole genome shotgun (WGS) entry which is preliminary data.</text>
</comment>
<dbReference type="InterPro" id="IPR003961">
    <property type="entry name" value="FN3_dom"/>
</dbReference>
<accession>A0AAW6CZP4</accession>
<dbReference type="InterPro" id="IPR036116">
    <property type="entry name" value="FN3_sf"/>
</dbReference>
<reference evidence="4" key="1">
    <citation type="submission" date="2023-01" db="EMBL/GenBank/DDBJ databases">
        <title>Human gut microbiome strain richness.</title>
        <authorList>
            <person name="Chen-Liaw A."/>
        </authorList>
    </citation>
    <scope>NUCLEOTIDE SEQUENCE</scope>
    <source>
        <strain evidence="4">1001283st1_G1_1001283B150217_161031</strain>
    </source>
</reference>
<feature type="domain" description="Fibronectin type-III" evidence="3">
    <location>
        <begin position="798"/>
        <end position="889"/>
    </location>
</feature>
<feature type="domain" description="Fibronectin type-III" evidence="3">
    <location>
        <begin position="611"/>
        <end position="705"/>
    </location>
</feature>
<dbReference type="EMBL" id="JAQLXW010000002">
    <property type="protein sequence ID" value="MDB8002942.1"/>
    <property type="molecule type" value="Genomic_DNA"/>
</dbReference>
<dbReference type="PANTHER" id="PTHR14340">
    <property type="entry name" value="MICROFIBRIL-ASSOCIATED GLYCOPROTEIN 3"/>
    <property type="match status" value="1"/>
</dbReference>
<dbReference type="PROSITE" id="PS50853">
    <property type="entry name" value="FN3"/>
    <property type="match status" value="4"/>
</dbReference>
<organism evidence="4 5">
    <name type="scientific">[Eubacterium] siraeum</name>
    <dbReference type="NCBI Taxonomy" id="39492"/>
    <lineage>
        <taxon>Bacteria</taxon>
        <taxon>Bacillati</taxon>
        <taxon>Bacillota</taxon>
        <taxon>Clostridia</taxon>
        <taxon>Eubacteriales</taxon>
        <taxon>Oscillospiraceae</taxon>
        <taxon>Oscillospiraceae incertae sedis</taxon>
    </lineage>
</organism>
<dbReference type="PANTHER" id="PTHR14340:SF11">
    <property type="entry name" value="IG-LIKE DOMAIN-CONTAINING PROTEIN"/>
    <property type="match status" value="1"/>
</dbReference>
<evidence type="ECO:0000256" key="2">
    <source>
        <dbReference type="SAM" id="SignalP"/>
    </source>
</evidence>
<evidence type="ECO:0000313" key="4">
    <source>
        <dbReference type="EMBL" id="MDB8002942.1"/>
    </source>
</evidence>
<dbReference type="AlphaFoldDB" id="A0AAW6CZP4"/>
<feature type="domain" description="Fibronectin type-III" evidence="3">
    <location>
        <begin position="890"/>
        <end position="980"/>
    </location>
</feature>
<dbReference type="SUPFAM" id="SSF49265">
    <property type="entry name" value="Fibronectin type III"/>
    <property type="match status" value="3"/>
</dbReference>
<dbReference type="CDD" id="cd00063">
    <property type="entry name" value="FN3"/>
    <property type="match status" value="4"/>
</dbReference>